<dbReference type="NCBIfam" id="TIGR04267">
    <property type="entry name" value="mod_HExxH"/>
    <property type="match status" value="1"/>
</dbReference>
<evidence type="ECO:0000256" key="1">
    <source>
        <dbReference type="SAM" id="MobiDB-lite"/>
    </source>
</evidence>
<dbReference type="AlphaFoldDB" id="A0A937ENY0"/>
<dbReference type="RefSeq" id="WP_201840476.1">
    <property type="nucleotide sequence ID" value="NZ_JAERRK010000016.1"/>
</dbReference>
<gene>
    <name evidence="2" type="ORF">JK359_26185</name>
</gene>
<protein>
    <recommendedName>
        <fullName evidence="4">HEXXH motif domain-containing protein</fullName>
    </recommendedName>
</protein>
<sequence>MTGPDVTSGTLTEVASTRPRPAHTGTLRAALHARRMLHLKALLVRVERRRARTSSAARRRFERDWGLLERIDADAVRDTVDYPTTGTWLAETLTAADGPRFEEHLARLGGLAVAAAVRAGAHVGGTLAVPSGTLVLPGLGVLGVPSGRARLSGGAGLLRIDDAGGGSGVALRRQPGAGVAPAGEPHGWTALRTLPGGDAVLDDLDPYRVPPAGIGPQGVPGAERPHSAPEAWARRWREARQLLAATDPGRLAEIAALVRAVVPLEPAGRGAGEPMTATLRAAPGAVLAQLPGDAQELAECLVHETHHTKLAVLEGLVPLCRPGAGTLHRVAWRPDPRPVPGVLQGAYAHLALADLWWRARTTGALPPAWRARAAQQFDRYRDEVGGALSVLRDSDELTCAGRKFVRAMSGHHAGLGSMAHSRE</sequence>
<evidence type="ECO:0008006" key="4">
    <source>
        <dbReference type="Google" id="ProtNLM"/>
    </source>
</evidence>
<dbReference type="Proteomes" id="UP000661858">
    <property type="component" value="Unassembled WGS sequence"/>
</dbReference>
<reference evidence="2" key="1">
    <citation type="submission" date="2021-01" db="EMBL/GenBank/DDBJ databases">
        <title>WGS of actinomycetes isolated from Thailand.</title>
        <authorList>
            <person name="Thawai C."/>
        </authorList>
    </citation>
    <scope>NUCLEOTIDE SEQUENCE</scope>
    <source>
        <strain evidence="2">RCU-197</strain>
    </source>
</reference>
<dbReference type="EMBL" id="JAERRK010000016">
    <property type="protein sequence ID" value="MBL1085414.1"/>
    <property type="molecule type" value="Genomic_DNA"/>
</dbReference>
<proteinExistence type="predicted"/>
<dbReference type="InterPro" id="IPR026337">
    <property type="entry name" value="AKG_HExxH"/>
</dbReference>
<keyword evidence="3" id="KW-1185">Reference proteome</keyword>
<organism evidence="2 3">
    <name type="scientific">Streptomyces actinomycinicus</name>
    <dbReference type="NCBI Taxonomy" id="1695166"/>
    <lineage>
        <taxon>Bacteria</taxon>
        <taxon>Bacillati</taxon>
        <taxon>Actinomycetota</taxon>
        <taxon>Actinomycetes</taxon>
        <taxon>Kitasatosporales</taxon>
        <taxon>Streptomycetaceae</taxon>
        <taxon>Streptomyces</taxon>
    </lineage>
</organism>
<feature type="compositionally biased region" description="Polar residues" evidence="1">
    <location>
        <begin position="1"/>
        <end position="15"/>
    </location>
</feature>
<comment type="caution">
    <text evidence="2">The sequence shown here is derived from an EMBL/GenBank/DDBJ whole genome shotgun (WGS) entry which is preliminary data.</text>
</comment>
<feature type="region of interest" description="Disordered" evidence="1">
    <location>
        <begin position="1"/>
        <end position="23"/>
    </location>
</feature>
<evidence type="ECO:0000313" key="3">
    <source>
        <dbReference type="Proteomes" id="UP000661858"/>
    </source>
</evidence>
<accession>A0A937ENY0</accession>
<name>A0A937ENY0_9ACTN</name>
<evidence type="ECO:0000313" key="2">
    <source>
        <dbReference type="EMBL" id="MBL1085414.1"/>
    </source>
</evidence>